<proteinExistence type="predicted"/>
<keyword evidence="3" id="KW-1185">Reference proteome</keyword>
<feature type="domain" description="LysM" evidence="1">
    <location>
        <begin position="267"/>
        <end position="311"/>
    </location>
</feature>
<dbReference type="HOGENOM" id="CLU_884890_0_0_9"/>
<dbReference type="SUPFAM" id="SSF54106">
    <property type="entry name" value="LysM domain"/>
    <property type="match status" value="1"/>
</dbReference>
<dbReference type="InterPro" id="IPR036779">
    <property type="entry name" value="LysM_dom_sf"/>
</dbReference>
<dbReference type="CDD" id="cd00118">
    <property type="entry name" value="LysM"/>
    <property type="match status" value="1"/>
</dbReference>
<dbReference type="Gene3D" id="2.60.120.260">
    <property type="entry name" value="Galactose-binding domain-like"/>
    <property type="match status" value="1"/>
</dbReference>
<dbReference type="AlphaFoldDB" id="R4KS23"/>
<dbReference type="EMBL" id="CP003273">
    <property type="protein sequence ID" value="AGL03390.1"/>
    <property type="molecule type" value="Genomic_DNA"/>
</dbReference>
<dbReference type="SMART" id="SM00257">
    <property type="entry name" value="LysM"/>
    <property type="match status" value="1"/>
</dbReference>
<sequence length="314" mass="35830">MNLLPHTTYQINAQTKKGTAEGPARIVFTFHDINGNKLLQYYDIRHTHAGTGWEDIAQQYIAIPDKAAITKIHLLTNDPKGYHCFDNIVIIRNSAIGDRKNMQVDQNELLTNGDFELGLFGWIGESSLINEEENNKFLRNGYNWSLYQQLEVEPEKTYVIRAKTRTPDNQVPTRIKVIFLDDQGLRIPEFYNIVRFHTNNEWNDVTEVIRIPAGIHQARIYLLANDDSSSVACDFDDISMKLATDEELKDLTQTQTENSRGYLDNHTEYVVKAGDTASAIAEQFGVNLDTLIDENNIIDPNRLEVGQILYIPVN</sequence>
<dbReference type="PROSITE" id="PS51782">
    <property type="entry name" value="LYSM"/>
    <property type="match status" value="1"/>
</dbReference>
<name>R4KS23_9FIRM</name>
<gene>
    <name evidence="2" type="ORF">Desgi_4135</name>
</gene>
<dbReference type="PANTHER" id="PTHR33734">
    <property type="entry name" value="LYSM DOMAIN-CONTAINING GPI-ANCHORED PROTEIN 2"/>
    <property type="match status" value="1"/>
</dbReference>
<dbReference type="GO" id="GO:0008932">
    <property type="term" value="F:lytic endotransglycosylase activity"/>
    <property type="evidence" value="ECO:0007669"/>
    <property type="project" value="TreeGrafter"/>
</dbReference>
<dbReference type="InterPro" id="IPR018247">
    <property type="entry name" value="EF_Hand_1_Ca_BS"/>
</dbReference>
<evidence type="ECO:0000259" key="1">
    <source>
        <dbReference type="PROSITE" id="PS51782"/>
    </source>
</evidence>
<dbReference type="PROSITE" id="PS00018">
    <property type="entry name" value="EF_HAND_1"/>
    <property type="match status" value="1"/>
</dbReference>
<dbReference type="RefSeq" id="WP_006521571.1">
    <property type="nucleotide sequence ID" value="NC_021184.1"/>
</dbReference>
<protein>
    <submittedName>
        <fullName evidence="2">Metalloendopeptidase-like membrane protein</fullName>
    </submittedName>
</protein>
<dbReference type="PANTHER" id="PTHR33734:SF22">
    <property type="entry name" value="MEMBRANE-BOUND LYTIC MUREIN TRANSGLYCOSYLASE D"/>
    <property type="match status" value="1"/>
</dbReference>
<dbReference type="KEGG" id="dgi:Desgi_4135"/>
<dbReference type="Pfam" id="PF01476">
    <property type="entry name" value="LysM"/>
    <property type="match status" value="1"/>
</dbReference>
<dbReference type="InterPro" id="IPR018392">
    <property type="entry name" value="LysM"/>
</dbReference>
<accession>R4KS23</accession>
<evidence type="ECO:0000313" key="3">
    <source>
        <dbReference type="Proteomes" id="UP000013520"/>
    </source>
</evidence>
<reference evidence="2 3" key="1">
    <citation type="submission" date="2012-01" db="EMBL/GenBank/DDBJ databases">
        <title>Complete sequence of Desulfotomaculum gibsoniae DSM 7213.</title>
        <authorList>
            <consortium name="US DOE Joint Genome Institute"/>
            <person name="Lucas S."/>
            <person name="Han J."/>
            <person name="Lapidus A."/>
            <person name="Cheng J.-F."/>
            <person name="Goodwin L."/>
            <person name="Pitluck S."/>
            <person name="Peters L."/>
            <person name="Ovchinnikova G."/>
            <person name="Teshima H."/>
            <person name="Detter J.C."/>
            <person name="Han C."/>
            <person name="Tapia R."/>
            <person name="Land M."/>
            <person name="Hauser L."/>
            <person name="Kyrpides N."/>
            <person name="Ivanova N."/>
            <person name="Pagani I."/>
            <person name="Parshina S."/>
            <person name="Plugge C."/>
            <person name="Muyzer G."/>
            <person name="Kuever J."/>
            <person name="Ivanova A."/>
            <person name="Nazina T."/>
            <person name="Klenk H.-P."/>
            <person name="Brambilla E."/>
            <person name="Spring S."/>
            <person name="Stams A.F."/>
            <person name="Woyke T."/>
        </authorList>
    </citation>
    <scope>NUCLEOTIDE SEQUENCE [LARGE SCALE GENOMIC DNA]</scope>
    <source>
        <strain evidence="2 3">DSM 7213</strain>
    </source>
</reference>
<dbReference type="STRING" id="767817.Desgi_4135"/>
<dbReference type="Proteomes" id="UP000013520">
    <property type="component" value="Chromosome"/>
</dbReference>
<dbReference type="eggNOG" id="COG1388">
    <property type="taxonomic scope" value="Bacteria"/>
</dbReference>
<evidence type="ECO:0000313" key="2">
    <source>
        <dbReference type="EMBL" id="AGL03390.1"/>
    </source>
</evidence>
<organism evidence="2 3">
    <name type="scientific">Desulfoscipio gibsoniae DSM 7213</name>
    <dbReference type="NCBI Taxonomy" id="767817"/>
    <lineage>
        <taxon>Bacteria</taxon>
        <taxon>Bacillati</taxon>
        <taxon>Bacillota</taxon>
        <taxon>Clostridia</taxon>
        <taxon>Eubacteriales</taxon>
        <taxon>Desulfallaceae</taxon>
        <taxon>Desulfoscipio</taxon>
    </lineage>
</organism>
<dbReference type="Gene3D" id="3.10.350.10">
    <property type="entry name" value="LysM domain"/>
    <property type="match status" value="1"/>
</dbReference>